<dbReference type="PRINTS" id="PR00404">
    <property type="entry name" value="MADSDOMAIN"/>
</dbReference>
<comment type="subcellular location">
    <subcellularLocation>
        <location evidence="1">Nucleus</location>
    </subcellularLocation>
</comment>
<evidence type="ECO:0000256" key="6">
    <source>
        <dbReference type="SAM" id="Coils"/>
    </source>
</evidence>
<protein>
    <recommendedName>
        <fullName evidence="7">MADS-box domain-containing protein</fullName>
    </recommendedName>
</protein>
<evidence type="ECO:0000259" key="7">
    <source>
        <dbReference type="PROSITE" id="PS50066"/>
    </source>
</evidence>
<proteinExistence type="predicted"/>
<dbReference type="InterPro" id="IPR036879">
    <property type="entry name" value="TF_MADSbox_sf"/>
</dbReference>
<evidence type="ECO:0000256" key="2">
    <source>
        <dbReference type="ARBA" id="ARBA00023015"/>
    </source>
</evidence>
<keyword evidence="4" id="KW-0804">Transcription</keyword>
<dbReference type="GO" id="GO:0046983">
    <property type="term" value="F:protein dimerization activity"/>
    <property type="evidence" value="ECO:0007669"/>
    <property type="project" value="InterPro"/>
</dbReference>
<keyword evidence="6" id="KW-0175">Coiled coil</keyword>
<comment type="caution">
    <text evidence="8">The sequence shown here is derived from an EMBL/GenBank/DDBJ whole genome shotgun (WGS) entry which is preliminary data.</text>
</comment>
<evidence type="ECO:0000256" key="4">
    <source>
        <dbReference type="ARBA" id="ARBA00023163"/>
    </source>
</evidence>
<dbReference type="EMBL" id="JAJJMB010001778">
    <property type="protein sequence ID" value="KAI3955279.1"/>
    <property type="molecule type" value="Genomic_DNA"/>
</dbReference>
<gene>
    <name evidence="8" type="ORF">MKW98_020912</name>
</gene>
<keyword evidence="9" id="KW-1185">Reference proteome</keyword>
<name>A0AAD4TG28_9MAGN</name>
<organism evidence="8 9">
    <name type="scientific">Papaver atlanticum</name>
    <dbReference type="NCBI Taxonomy" id="357466"/>
    <lineage>
        <taxon>Eukaryota</taxon>
        <taxon>Viridiplantae</taxon>
        <taxon>Streptophyta</taxon>
        <taxon>Embryophyta</taxon>
        <taxon>Tracheophyta</taxon>
        <taxon>Spermatophyta</taxon>
        <taxon>Magnoliopsida</taxon>
        <taxon>Ranunculales</taxon>
        <taxon>Papaveraceae</taxon>
        <taxon>Papaveroideae</taxon>
        <taxon>Papaver</taxon>
    </lineage>
</organism>
<feature type="domain" description="MADS-box" evidence="7">
    <location>
        <begin position="1"/>
        <end position="38"/>
    </location>
</feature>
<evidence type="ECO:0000313" key="8">
    <source>
        <dbReference type="EMBL" id="KAI3955279.1"/>
    </source>
</evidence>
<dbReference type="GO" id="GO:0005634">
    <property type="term" value="C:nucleus"/>
    <property type="evidence" value="ECO:0007669"/>
    <property type="project" value="UniProtKB-SubCell"/>
</dbReference>
<evidence type="ECO:0000313" key="9">
    <source>
        <dbReference type="Proteomes" id="UP001202328"/>
    </source>
</evidence>
<dbReference type="SMART" id="SM00432">
    <property type="entry name" value="MADS"/>
    <property type="match status" value="1"/>
</dbReference>
<keyword evidence="5" id="KW-0539">Nucleus</keyword>
<accession>A0AAD4TG28</accession>
<keyword evidence="3" id="KW-0238">DNA-binding</keyword>
<dbReference type="SUPFAM" id="SSF55455">
    <property type="entry name" value="SRF-like"/>
    <property type="match status" value="1"/>
</dbReference>
<dbReference type="Proteomes" id="UP001202328">
    <property type="component" value="Unassembled WGS sequence"/>
</dbReference>
<sequence>MGRAKIKMELIEKEKTRNSTYSKRKHGLRTKLHEFRTLWFETFPPELDKVNEIITRYQQVPKEDKEKMILTLKNFFEDQNRKSEAELVKLRKQNQELQFSLDDMISVTVDQLQPLYHNLNVKKELVEQRIKSTKAMNSSGVMDGSKKMAEFPNSIGILHSQPFGYPLPAMAYHYPNNIPTTKHDPTDHENHSTISNNGTPMFAKPMIENYGSNYGYLNMGNQYYLDSSYANQHMGSTMMSTASMYHPLGQIPPGVSFQMQQYLHHFMNTPQTHHQHQFMSSGSSS</sequence>
<dbReference type="GO" id="GO:0003677">
    <property type="term" value="F:DNA binding"/>
    <property type="evidence" value="ECO:0007669"/>
    <property type="project" value="UniProtKB-KW"/>
</dbReference>
<dbReference type="AlphaFoldDB" id="A0AAD4TG28"/>
<keyword evidence="2" id="KW-0805">Transcription regulation</keyword>
<reference evidence="8" key="1">
    <citation type="submission" date="2022-04" db="EMBL/GenBank/DDBJ databases">
        <title>A functionally conserved STORR gene fusion in Papaver species that diverged 16.8 million years ago.</title>
        <authorList>
            <person name="Catania T."/>
        </authorList>
    </citation>
    <scope>NUCLEOTIDE SEQUENCE</scope>
    <source>
        <strain evidence="8">S-188037</strain>
    </source>
</reference>
<dbReference type="PROSITE" id="PS50066">
    <property type="entry name" value="MADS_BOX_2"/>
    <property type="match status" value="1"/>
</dbReference>
<evidence type="ECO:0000256" key="1">
    <source>
        <dbReference type="ARBA" id="ARBA00004123"/>
    </source>
</evidence>
<feature type="coiled-coil region" evidence="6">
    <location>
        <begin position="73"/>
        <end position="100"/>
    </location>
</feature>
<evidence type="ECO:0000256" key="5">
    <source>
        <dbReference type="ARBA" id="ARBA00023242"/>
    </source>
</evidence>
<dbReference type="InterPro" id="IPR002100">
    <property type="entry name" value="TF_MADSbox"/>
</dbReference>
<evidence type="ECO:0000256" key="3">
    <source>
        <dbReference type="ARBA" id="ARBA00023125"/>
    </source>
</evidence>